<organism evidence="2 3">
    <name type="scientific">Mangrovimicrobium sediminis</name>
    <dbReference type="NCBI Taxonomy" id="2562682"/>
    <lineage>
        <taxon>Bacteria</taxon>
        <taxon>Pseudomonadati</taxon>
        <taxon>Pseudomonadota</taxon>
        <taxon>Gammaproteobacteria</taxon>
        <taxon>Cellvibrionales</taxon>
        <taxon>Halieaceae</taxon>
        <taxon>Mangrovimicrobium</taxon>
    </lineage>
</organism>
<dbReference type="RefSeq" id="WP_135442067.1">
    <property type="nucleotide sequence ID" value="NZ_SRLE01000005.1"/>
</dbReference>
<dbReference type="Gene3D" id="3.90.550.10">
    <property type="entry name" value="Spore Coat Polysaccharide Biosynthesis Protein SpsA, Chain A"/>
    <property type="match status" value="1"/>
</dbReference>
<dbReference type="Pfam" id="PF00535">
    <property type="entry name" value="Glycos_transf_2"/>
    <property type="match status" value="1"/>
</dbReference>
<keyword evidence="3" id="KW-1185">Reference proteome</keyword>
<dbReference type="EMBL" id="SRLE01000005">
    <property type="protein sequence ID" value="TGD74886.1"/>
    <property type="molecule type" value="Genomic_DNA"/>
</dbReference>
<name>A0A4Z0M636_9GAMM</name>
<dbReference type="PANTHER" id="PTHR43685:SF2">
    <property type="entry name" value="GLYCOSYLTRANSFERASE 2-LIKE DOMAIN-CONTAINING PROTEIN"/>
    <property type="match status" value="1"/>
</dbReference>
<proteinExistence type="predicted"/>
<keyword evidence="2" id="KW-0808">Transferase</keyword>
<accession>A0A4Z0M636</accession>
<evidence type="ECO:0000313" key="2">
    <source>
        <dbReference type="EMBL" id="TGD74886.1"/>
    </source>
</evidence>
<comment type="caution">
    <text evidence="2">The sequence shown here is derived from an EMBL/GenBank/DDBJ whole genome shotgun (WGS) entry which is preliminary data.</text>
</comment>
<dbReference type="CDD" id="cd00761">
    <property type="entry name" value="Glyco_tranf_GTA_type"/>
    <property type="match status" value="1"/>
</dbReference>
<sequence length="316" mass="35343">MKVFSNWLAGGGPESPITLSIVLVVYNMRRAAPRSIRSLLTPYQRGIDSESYEIIVVENGSSEPLDKASIESLAPNVRYHYLQDPPPSPAYAINYAVARARGEILAIMVDGAHMVTPGVLRWGLVPFAYESNPIVAAPRFFLGHESQVESVHKGYDEQQEDALLDSIEWPKDGYRLYEVSVPYRYNFASGPPKLFWFVRQFESNCLFVRKAAFLAVGGCDERFDLPGGGCLMPDLYKELCEMSDASIVQLLGEASFHQVHGGISTSSTREKQVEQWAEYTAQYEQIRGIPFEVSQKPQQFVGHMPQGPARRLMLTG</sequence>
<dbReference type="Proteomes" id="UP000298050">
    <property type="component" value="Unassembled WGS sequence"/>
</dbReference>
<dbReference type="SUPFAM" id="SSF53448">
    <property type="entry name" value="Nucleotide-diphospho-sugar transferases"/>
    <property type="match status" value="1"/>
</dbReference>
<evidence type="ECO:0000259" key="1">
    <source>
        <dbReference type="Pfam" id="PF00535"/>
    </source>
</evidence>
<feature type="domain" description="Glycosyltransferase 2-like" evidence="1">
    <location>
        <begin position="20"/>
        <end position="108"/>
    </location>
</feature>
<protein>
    <submittedName>
        <fullName evidence="2">Glycosyltransferase family 2 protein</fullName>
    </submittedName>
</protein>
<dbReference type="GO" id="GO:0016740">
    <property type="term" value="F:transferase activity"/>
    <property type="evidence" value="ECO:0007669"/>
    <property type="project" value="UniProtKB-KW"/>
</dbReference>
<dbReference type="OrthoDB" id="7690777at2"/>
<dbReference type="AlphaFoldDB" id="A0A4Z0M636"/>
<dbReference type="PANTHER" id="PTHR43685">
    <property type="entry name" value="GLYCOSYLTRANSFERASE"/>
    <property type="match status" value="1"/>
</dbReference>
<evidence type="ECO:0000313" key="3">
    <source>
        <dbReference type="Proteomes" id="UP000298050"/>
    </source>
</evidence>
<dbReference type="InterPro" id="IPR029044">
    <property type="entry name" value="Nucleotide-diphossugar_trans"/>
</dbReference>
<gene>
    <name evidence="2" type="ORF">E4634_06750</name>
</gene>
<dbReference type="InterPro" id="IPR001173">
    <property type="entry name" value="Glyco_trans_2-like"/>
</dbReference>
<dbReference type="InterPro" id="IPR050834">
    <property type="entry name" value="Glycosyltransf_2"/>
</dbReference>
<reference evidence="2 3" key="1">
    <citation type="submission" date="2019-04" db="EMBL/GenBank/DDBJ databases">
        <title>Taxonomy of novel Haliea sp. from mangrove soil of West Coast of India.</title>
        <authorList>
            <person name="Verma A."/>
            <person name="Kumar P."/>
            <person name="Krishnamurthi S."/>
        </authorList>
    </citation>
    <scope>NUCLEOTIDE SEQUENCE [LARGE SCALE GENOMIC DNA]</scope>
    <source>
        <strain evidence="2 3">SAOS-164</strain>
    </source>
</reference>